<feature type="chain" id="PRO_5044243426" evidence="2">
    <location>
        <begin position="22"/>
        <end position="227"/>
    </location>
</feature>
<reference evidence="3" key="1">
    <citation type="submission" date="2022-03" db="EMBL/GenBank/DDBJ databases">
        <title>First case of bacteraemia caused by Dielma fastidiosa in a patient hospitalised with diverticulitis.</title>
        <authorList>
            <person name="Forman-Ankjaer B."/>
            <person name="Hvid-Jensen F."/>
            <person name="Kobel C.M."/>
            <person name="Greve T."/>
        </authorList>
    </citation>
    <scope>NUCLEOTIDE SEQUENCE</scope>
    <source>
        <strain evidence="3">AUH_DF_2021</strain>
    </source>
</reference>
<proteinExistence type="predicted"/>
<evidence type="ECO:0000256" key="1">
    <source>
        <dbReference type="SAM" id="MobiDB-lite"/>
    </source>
</evidence>
<dbReference type="AlphaFoldDB" id="A0AB35UKJ0"/>
<feature type="signal peptide" evidence="2">
    <location>
        <begin position="1"/>
        <end position="21"/>
    </location>
</feature>
<protein>
    <submittedName>
        <fullName evidence="3">DUF4358 domain-containing protein</fullName>
    </submittedName>
</protein>
<feature type="compositionally biased region" description="Acidic residues" evidence="1">
    <location>
        <begin position="56"/>
        <end position="72"/>
    </location>
</feature>
<dbReference type="GeneID" id="94442067"/>
<evidence type="ECO:0000313" key="3">
    <source>
        <dbReference type="EMBL" id="MDY5168573.1"/>
    </source>
</evidence>
<dbReference type="InterPro" id="IPR025648">
    <property type="entry name" value="DUF4358"/>
</dbReference>
<keyword evidence="2" id="KW-0732">Signal</keyword>
<name>A0AB35UKJ0_9FIRM</name>
<organism evidence="3 4">
    <name type="scientific">Dielma fastidiosa</name>
    <dbReference type="NCBI Taxonomy" id="1034346"/>
    <lineage>
        <taxon>Bacteria</taxon>
        <taxon>Bacillati</taxon>
        <taxon>Bacillota</taxon>
        <taxon>Erysipelotrichia</taxon>
        <taxon>Erysipelotrichales</taxon>
        <taxon>Erysipelotrichaceae</taxon>
        <taxon>Dielma</taxon>
    </lineage>
</organism>
<feature type="compositionally biased region" description="Basic and acidic residues" evidence="1">
    <location>
        <begin position="21"/>
        <end position="31"/>
    </location>
</feature>
<feature type="compositionally biased region" description="Basic and acidic residues" evidence="1">
    <location>
        <begin position="42"/>
        <end position="55"/>
    </location>
</feature>
<dbReference type="RefSeq" id="WP_118455583.1">
    <property type="nucleotide sequence ID" value="NZ_BAABZA010000010.1"/>
</dbReference>
<dbReference type="Pfam" id="PF14270">
    <property type="entry name" value="DUF4358"/>
    <property type="match status" value="1"/>
</dbReference>
<dbReference type="Proteomes" id="UP001276902">
    <property type="component" value="Unassembled WGS sequence"/>
</dbReference>
<dbReference type="PROSITE" id="PS51257">
    <property type="entry name" value="PROKAR_LIPOPROTEIN"/>
    <property type="match status" value="1"/>
</dbReference>
<comment type="caution">
    <text evidence="3">The sequence shown here is derived from an EMBL/GenBank/DDBJ whole genome shotgun (WGS) entry which is preliminary data.</text>
</comment>
<evidence type="ECO:0000313" key="4">
    <source>
        <dbReference type="Proteomes" id="UP001276902"/>
    </source>
</evidence>
<accession>A0AB35UKJ0</accession>
<gene>
    <name evidence="3" type="ORF">MQE39_10650</name>
</gene>
<evidence type="ECO:0000256" key="2">
    <source>
        <dbReference type="SAM" id="SignalP"/>
    </source>
</evidence>
<dbReference type="EMBL" id="JALDAW010000016">
    <property type="protein sequence ID" value="MDY5168573.1"/>
    <property type="molecule type" value="Genomic_DNA"/>
</dbReference>
<feature type="region of interest" description="Disordered" evidence="1">
    <location>
        <begin position="21"/>
        <end position="98"/>
    </location>
</feature>
<sequence length="227" mass="24922">MKNTKTLLCCMLILLAGCAPKNEEPKDDQNKVVEPATNNDIASDKEDEKEENKEINDEEEKDEELDQNDQESAEPIVPSKPAAPAPSEPEAPKDEPEETLTADLDALATAIQATDLFSMSMMMDNQQIADLYGGIGTDHYETAIVLKNLMSPGGDEAAIFKVKANQMDAVKAGINARDTYGKNEGSFYEMEQEMFNNSKIIEIGDIIVYIAARNVDEVASIVETNLK</sequence>